<proteinExistence type="predicted"/>
<evidence type="ECO:0000256" key="1">
    <source>
        <dbReference type="SAM" id="MobiDB-lite"/>
    </source>
</evidence>
<name>A0A1I0U3Z5_9SPHI</name>
<reference evidence="3" key="1">
    <citation type="submission" date="2016-10" db="EMBL/GenBank/DDBJ databases">
        <authorList>
            <person name="Varghese N."/>
            <person name="Submissions S."/>
        </authorList>
    </citation>
    <scope>NUCLEOTIDE SEQUENCE [LARGE SCALE GENOMIC DNA]</scope>
    <source>
        <strain evidence="3">DSM 18130</strain>
    </source>
</reference>
<evidence type="ECO:0000313" key="3">
    <source>
        <dbReference type="Proteomes" id="UP000198836"/>
    </source>
</evidence>
<accession>A0A1I0U3Z5</accession>
<organism evidence="2 3">
    <name type="scientific">Pedobacter suwonensis</name>
    <dbReference type="NCBI Taxonomy" id="332999"/>
    <lineage>
        <taxon>Bacteria</taxon>
        <taxon>Pseudomonadati</taxon>
        <taxon>Bacteroidota</taxon>
        <taxon>Sphingobacteriia</taxon>
        <taxon>Sphingobacteriales</taxon>
        <taxon>Sphingobacteriaceae</taxon>
        <taxon>Pedobacter</taxon>
    </lineage>
</organism>
<feature type="region of interest" description="Disordered" evidence="1">
    <location>
        <begin position="1"/>
        <end position="32"/>
    </location>
</feature>
<dbReference type="EMBL" id="FOJM01000018">
    <property type="protein sequence ID" value="SFA57866.1"/>
    <property type="molecule type" value="Genomic_DNA"/>
</dbReference>
<protein>
    <submittedName>
        <fullName evidence="2">Uncharacterized protein</fullName>
    </submittedName>
</protein>
<evidence type="ECO:0000313" key="2">
    <source>
        <dbReference type="EMBL" id="SFA57866.1"/>
    </source>
</evidence>
<gene>
    <name evidence="2" type="ORF">SAMN04488511_11831</name>
</gene>
<dbReference type="RefSeq" id="WP_139222316.1">
    <property type="nucleotide sequence ID" value="NZ_FOJM01000018.1"/>
</dbReference>
<keyword evidence="3" id="KW-1185">Reference proteome</keyword>
<dbReference type="AlphaFoldDB" id="A0A1I0U3Z5"/>
<sequence length="65" mass="7166">MVTSDTTDSKKGVSGTLRPEREAKARKKKAAPDWGTALQNIRITLLCFMVFHAGASYFQPPPSAW</sequence>
<dbReference type="Proteomes" id="UP000198836">
    <property type="component" value="Unassembled WGS sequence"/>
</dbReference>